<reference evidence="3" key="2">
    <citation type="journal article" date="2013" name="Stand. Genomic Sci.">
        <title>Complete genome sequence of Desulfocapsa sulfexigens, a marine deltaproteobacterium specialized in disproportionating inorganic sulfur compounds.</title>
        <authorList>
            <person name="Finster K.W."/>
            <person name="Kjeldsen K.U."/>
            <person name="Kube M."/>
            <person name="Reinhardt R."/>
            <person name="Mussmann M."/>
            <person name="Amann R."/>
            <person name="Schreiber L."/>
        </authorList>
    </citation>
    <scope>NUCLEOTIDE SEQUENCE [LARGE SCALE GENOMIC DNA]</scope>
    <source>
        <strain evidence="3">DSM 10523 / SB164P1</strain>
    </source>
</reference>
<dbReference type="PATRIC" id="fig|879567.3.peg.1249"/>
<dbReference type="Gene3D" id="2.60.40.1260">
    <property type="entry name" value="Lamin Tail domain"/>
    <property type="match status" value="1"/>
</dbReference>
<dbReference type="Pfam" id="PF08757">
    <property type="entry name" value="CotH"/>
    <property type="match status" value="2"/>
</dbReference>
<keyword evidence="3" id="KW-1185">Reference proteome</keyword>
<protein>
    <recommendedName>
        <fullName evidence="1">LTD domain-containing protein</fullName>
    </recommendedName>
</protein>
<dbReference type="RefSeq" id="WP_015414492.1">
    <property type="nucleotide sequence ID" value="NC_020409.1"/>
</dbReference>
<dbReference type="InterPro" id="IPR036415">
    <property type="entry name" value="Lamin_tail_dom_sf"/>
</dbReference>
<reference evidence="2 3" key="1">
    <citation type="journal article" date="2013" name="PLoS ONE">
        <title>The first genomic and proteomic characterization of a deep-sea sulfate reducer: insights into the piezophilic lifestyle of Desulfovibrio piezophilus.</title>
        <authorList>
            <person name="Pradel N."/>
            <person name="Ji B."/>
            <person name="Gimenez G."/>
            <person name="Talla E."/>
            <person name="Lenoble P."/>
            <person name="Garel M."/>
            <person name="Tamburini C."/>
            <person name="Fourquet P."/>
            <person name="Lebrun R."/>
            <person name="Bertin P."/>
            <person name="Denis Y."/>
            <person name="Pophillat M."/>
            <person name="Barbe V."/>
            <person name="Ollivier B."/>
            <person name="Dolla A."/>
        </authorList>
    </citation>
    <scope>NUCLEOTIDE SEQUENCE [LARGE SCALE GENOMIC DNA]</scope>
    <source>
        <strain evidence="3">DSM 10523 / SB164P1</strain>
    </source>
</reference>
<proteinExistence type="predicted"/>
<gene>
    <name evidence="2" type="ordered locus">BN4_11207</name>
</gene>
<dbReference type="Proteomes" id="UP000011724">
    <property type="component" value="Chromosome"/>
</dbReference>
<organism evidence="2 3">
    <name type="scientific">Pseudodesulfovibrio piezophilus (strain DSM 21447 / JCM 15486 / C1TLV30)</name>
    <name type="common">Desulfovibrio piezophilus</name>
    <dbReference type="NCBI Taxonomy" id="1322246"/>
    <lineage>
        <taxon>Bacteria</taxon>
        <taxon>Pseudomonadati</taxon>
        <taxon>Thermodesulfobacteriota</taxon>
        <taxon>Desulfovibrionia</taxon>
        <taxon>Desulfovibrionales</taxon>
        <taxon>Desulfovibrionaceae</taxon>
    </lineage>
</organism>
<evidence type="ECO:0000259" key="1">
    <source>
        <dbReference type="PROSITE" id="PS51841"/>
    </source>
</evidence>
<dbReference type="EMBL" id="FO203427">
    <property type="protein sequence ID" value="CCH48444.1"/>
    <property type="molecule type" value="Genomic_DNA"/>
</dbReference>
<dbReference type="InterPro" id="IPR059177">
    <property type="entry name" value="GH29D-like_dom"/>
</dbReference>
<dbReference type="eggNOG" id="COG0574">
    <property type="taxonomic scope" value="Bacteria"/>
</dbReference>
<name>M1WPM0_PSEP2</name>
<accession>M1WPM0</accession>
<dbReference type="InterPro" id="IPR014867">
    <property type="entry name" value="Spore_coat_CotH_CotH2/3/7"/>
</dbReference>
<dbReference type="STRING" id="1322246.BN4_11207"/>
<sequence length="723" mass="82629">MNFSFRPLYVLIYALAMLSLLGLPCSAASKIMINEVFVDGSSNYPDWIELFNAGDTSSSLGGYRLSDDLDDTGWAIPETFSIAPGQYKVFICDKRNAYDHTNFRLKSIAGQVYLLTPSGELADQIEYDSLPRFSSIGRYPDGKPQWFVHSTPTMESKNTQSRTPVAHTGTADSLHISHTSGLYDKPFMLTMQPPPGTKVRYTLDGSIPTMESRLYANALKIDSTTIIRIAVITSDHTLSTPETRSYFIGESTELPLISLVTDPKNLWDPEIGIYAEGDSVTEAGTQSHNWQRKWRRPVHIDFMTKTEQWSIDGNCRIFGGASRGRPQKSFAVYADDKNTPYGIEHRLFPDTDRERYAGFILRNGGDAWLRTQFRDAFQQALIQDRAEVESMRYRPVLVFINGTYWGVYGLREAMIKKNLLAGRDLPLQPVKILNNRGISSKKGPFSDFKSVPVQGEYRPSLPSLDIDSYLDYLAIELYSGNIDWPDGNIKVWRPLTTPKSTWRWILYDLDRGFNGKRGKSAQEDPFVELLRRPGPRGLHFSDLIKNDLFVRDFCSRLTVHILTTFRPERALSILNRMVRMLRPEMERHWERWHWSWQLDRLFMNMDRWEEYLATLRQFCEQRPSAMMRIMDKHFKTGTPLPTSLTIMKQGKGRIMAEGLVLPDGKLTGLIPENIKIRIEAQPAPGYIFAGWENAPRSTDPYKILEAGTSVTDRALFSPIDNEE</sequence>
<dbReference type="PROSITE" id="PS51841">
    <property type="entry name" value="LTD"/>
    <property type="match status" value="1"/>
</dbReference>
<evidence type="ECO:0000313" key="3">
    <source>
        <dbReference type="Proteomes" id="UP000011724"/>
    </source>
</evidence>
<dbReference type="SUPFAM" id="SSF74853">
    <property type="entry name" value="Lamin A/C globular tail domain"/>
    <property type="match status" value="1"/>
</dbReference>
<feature type="domain" description="LTD" evidence="1">
    <location>
        <begin position="21"/>
        <end position="129"/>
    </location>
</feature>
<dbReference type="InterPro" id="IPR001322">
    <property type="entry name" value="Lamin_tail_dom"/>
</dbReference>
<dbReference type="Pfam" id="PF00932">
    <property type="entry name" value="LTD"/>
    <property type="match status" value="1"/>
</dbReference>
<dbReference type="KEGG" id="dpi:BN4_11207"/>
<dbReference type="HOGENOM" id="CLU_008731_0_0_7"/>
<evidence type="ECO:0000313" key="2">
    <source>
        <dbReference type="EMBL" id="CCH48444.1"/>
    </source>
</evidence>
<dbReference type="Pfam" id="PF13290">
    <property type="entry name" value="CHB_HEX_C_1"/>
    <property type="match status" value="1"/>
</dbReference>
<dbReference type="AlphaFoldDB" id="M1WPM0"/>